<proteinExistence type="predicted"/>
<organism evidence="1">
    <name type="scientific">Rodentolepis nana</name>
    <name type="common">Dwarf tapeworm</name>
    <name type="synonym">Hymenolepis nana</name>
    <dbReference type="NCBI Taxonomy" id="102285"/>
    <lineage>
        <taxon>Eukaryota</taxon>
        <taxon>Metazoa</taxon>
        <taxon>Spiralia</taxon>
        <taxon>Lophotrochozoa</taxon>
        <taxon>Platyhelminthes</taxon>
        <taxon>Cestoda</taxon>
        <taxon>Eucestoda</taxon>
        <taxon>Cyclophyllidea</taxon>
        <taxon>Hymenolepididae</taxon>
        <taxon>Rodentolepis</taxon>
    </lineage>
</organism>
<dbReference type="WBParaSite" id="HNAJ_0000940101-mRNA-1">
    <property type="protein sequence ID" value="HNAJ_0000940101-mRNA-1"/>
    <property type="gene ID" value="HNAJ_0000940101"/>
</dbReference>
<reference evidence="1" key="1">
    <citation type="submission" date="2017-02" db="UniProtKB">
        <authorList>
            <consortium name="WormBaseParasite"/>
        </authorList>
    </citation>
    <scope>IDENTIFICATION</scope>
</reference>
<protein>
    <submittedName>
        <fullName evidence="1">FZ domain-containing protein</fullName>
    </submittedName>
</protein>
<dbReference type="AlphaFoldDB" id="A0A0R3TPJ7"/>
<sequence length="42" mass="4742">LVCPRVCDQYDLIEPGKSTAESFEDEDEGDRCLNLRKDLVLG</sequence>
<accession>A0A0R3TPJ7</accession>
<name>A0A0R3TPJ7_RODNA</name>
<evidence type="ECO:0000313" key="1">
    <source>
        <dbReference type="WBParaSite" id="HNAJ_0000940101-mRNA-1"/>
    </source>
</evidence>